<protein>
    <recommendedName>
        <fullName evidence="2">Periplasmic copper-binding protein NosD beta helix domain-containing protein</fullName>
    </recommendedName>
</protein>
<dbReference type="InterPro" id="IPR007742">
    <property type="entry name" value="NosD_dom"/>
</dbReference>
<feature type="region of interest" description="Disordered" evidence="1">
    <location>
        <begin position="49"/>
        <end position="74"/>
    </location>
</feature>
<dbReference type="InterPro" id="IPR012334">
    <property type="entry name" value="Pectin_lyas_fold"/>
</dbReference>
<dbReference type="EMBL" id="ASRX01000107">
    <property type="protein sequence ID" value="EYF00537.1"/>
    <property type="molecule type" value="Genomic_DNA"/>
</dbReference>
<reference evidence="3 4" key="1">
    <citation type="submission" date="2013-05" db="EMBL/GenBank/DDBJ databases">
        <title>Genome assembly of Chondromyces apiculatus DSM 436.</title>
        <authorList>
            <person name="Sharma G."/>
            <person name="Khatri I."/>
            <person name="Kaur C."/>
            <person name="Mayilraj S."/>
            <person name="Subramanian S."/>
        </authorList>
    </citation>
    <scope>NUCLEOTIDE SEQUENCE [LARGE SCALE GENOMIC DNA]</scope>
    <source>
        <strain evidence="3 4">DSM 436</strain>
    </source>
</reference>
<dbReference type="AlphaFoldDB" id="A0A017SUY3"/>
<feature type="compositionally biased region" description="Gly residues" evidence="1">
    <location>
        <begin position="52"/>
        <end position="63"/>
    </location>
</feature>
<dbReference type="InterPro" id="IPR011050">
    <property type="entry name" value="Pectin_lyase_fold/virulence"/>
</dbReference>
<dbReference type="Gene3D" id="2.160.20.10">
    <property type="entry name" value="Single-stranded right-handed beta-helix, Pectin lyase-like"/>
    <property type="match status" value="1"/>
</dbReference>
<dbReference type="Pfam" id="PF05048">
    <property type="entry name" value="NosD"/>
    <property type="match status" value="1"/>
</dbReference>
<keyword evidence="4" id="KW-1185">Reference proteome</keyword>
<gene>
    <name evidence="3" type="ORF">CAP_0519</name>
</gene>
<comment type="caution">
    <text evidence="3">The sequence shown here is derived from an EMBL/GenBank/DDBJ whole genome shotgun (WGS) entry which is preliminary data.</text>
</comment>
<sequence length="368" mass="38162">MNAMNRKLTPSISRVLGRAVAVTLGLSAVAVGWHQIGWVTPEGVAHAQYPSGSGGSGGSGGDMPSGFDPEAMAEGPDAPLSCAPIPPGGFAGVTNDRFYFLSEVGGCENLPCFLASVPGTVHANATLVIDELCVLDGPIRIPSRFTLAGVGPGGEGMLVFQDLPDNMPAISVEEAVGVGGISEIVIRDLGIFGDDNGAWSAGINVSGANLITLDRVRVSGFSVGLFGQDAYSVRVSDSTFYANAFNVMIYNNANHWRVRDSALSLATFYSVKVFGPSDGVRPGNNDHLFSGNRFEGSLMGAMMLGSVGTMLMNNRFESNGLNGVRILPSASDTRVVGNLFSTDTVHDSSASTKCGFNIGLPTGDCPGD</sequence>
<accession>A0A017SUY3</accession>
<dbReference type="SUPFAM" id="SSF51126">
    <property type="entry name" value="Pectin lyase-like"/>
    <property type="match status" value="1"/>
</dbReference>
<evidence type="ECO:0000313" key="3">
    <source>
        <dbReference type="EMBL" id="EYF00537.1"/>
    </source>
</evidence>
<feature type="domain" description="Periplasmic copper-binding protein NosD beta helix" evidence="2">
    <location>
        <begin position="201"/>
        <end position="342"/>
    </location>
</feature>
<dbReference type="Proteomes" id="UP000019678">
    <property type="component" value="Unassembled WGS sequence"/>
</dbReference>
<proteinExistence type="predicted"/>
<evidence type="ECO:0000256" key="1">
    <source>
        <dbReference type="SAM" id="MobiDB-lite"/>
    </source>
</evidence>
<evidence type="ECO:0000259" key="2">
    <source>
        <dbReference type="Pfam" id="PF05048"/>
    </source>
</evidence>
<organism evidence="3 4">
    <name type="scientific">Chondromyces apiculatus DSM 436</name>
    <dbReference type="NCBI Taxonomy" id="1192034"/>
    <lineage>
        <taxon>Bacteria</taxon>
        <taxon>Pseudomonadati</taxon>
        <taxon>Myxococcota</taxon>
        <taxon>Polyangia</taxon>
        <taxon>Polyangiales</taxon>
        <taxon>Polyangiaceae</taxon>
        <taxon>Chondromyces</taxon>
    </lineage>
</organism>
<evidence type="ECO:0000313" key="4">
    <source>
        <dbReference type="Proteomes" id="UP000019678"/>
    </source>
</evidence>
<name>A0A017SUY3_9BACT</name>